<keyword evidence="3" id="KW-1185">Reference proteome</keyword>
<evidence type="ECO:0000256" key="1">
    <source>
        <dbReference type="SAM" id="MobiDB-lite"/>
    </source>
</evidence>
<dbReference type="EMBL" id="CASHTH010004258">
    <property type="protein sequence ID" value="CAI8055185.1"/>
    <property type="molecule type" value="Genomic_DNA"/>
</dbReference>
<feature type="region of interest" description="Disordered" evidence="1">
    <location>
        <begin position="90"/>
        <end position="112"/>
    </location>
</feature>
<proteinExistence type="predicted"/>
<dbReference type="AlphaFoldDB" id="A0AA35TVF8"/>
<dbReference type="Proteomes" id="UP001174909">
    <property type="component" value="Unassembled WGS sequence"/>
</dbReference>
<sequence>MLNNSSLQMCTHTTRTHTHSVVILLLKRGARADGLDTDGRDPVQIAVDQENGDIVTLLRMSRLKQEERGYVEEQVAEVYKDFEVAVQVDPERMKRRSQASSDTSSIASRELK</sequence>
<comment type="caution">
    <text evidence="2">The sequence shown here is derived from an EMBL/GenBank/DDBJ whole genome shotgun (WGS) entry which is preliminary data.</text>
</comment>
<reference evidence="2" key="1">
    <citation type="submission" date="2023-03" db="EMBL/GenBank/DDBJ databases">
        <authorList>
            <person name="Steffen K."/>
            <person name="Cardenas P."/>
        </authorList>
    </citation>
    <scope>NUCLEOTIDE SEQUENCE</scope>
</reference>
<evidence type="ECO:0000313" key="2">
    <source>
        <dbReference type="EMBL" id="CAI8055185.1"/>
    </source>
</evidence>
<feature type="compositionally biased region" description="Low complexity" evidence="1">
    <location>
        <begin position="98"/>
        <end position="112"/>
    </location>
</feature>
<organism evidence="2 3">
    <name type="scientific">Geodia barretti</name>
    <name type="common">Barrett's horny sponge</name>
    <dbReference type="NCBI Taxonomy" id="519541"/>
    <lineage>
        <taxon>Eukaryota</taxon>
        <taxon>Metazoa</taxon>
        <taxon>Porifera</taxon>
        <taxon>Demospongiae</taxon>
        <taxon>Heteroscleromorpha</taxon>
        <taxon>Tetractinellida</taxon>
        <taxon>Astrophorina</taxon>
        <taxon>Geodiidae</taxon>
        <taxon>Geodia</taxon>
    </lineage>
</organism>
<name>A0AA35TVF8_GEOBA</name>
<evidence type="ECO:0000313" key="3">
    <source>
        <dbReference type="Proteomes" id="UP001174909"/>
    </source>
</evidence>
<protein>
    <submittedName>
        <fullName evidence="2">Arf-GAP with coiled-coil, ANK repeat and PH domain-containing protein 1</fullName>
    </submittedName>
</protein>
<gene>
    <name evidence="2" type="ORF">GBAR_LOCUS30128</name>
</gene>
<dbReference type="Gene3D" id="1.25.40.20">
    <property type="entry name" value="Ankyrin repeat-containing domain"/>
    <property type="match status" value="1"/>
</dbReference>
<dbReference type="SUPFAM" id="SSF48403">
    <property type="entry name" value="Ankyrin repeat"/>
    <property type="match status" value="1"/>
</dbReference>
<dbReference type="InterPro" id="IPR036770">
    <property type="entry name" value="Ankyrin_rpt-contain_sf"/>
</dbReference>
<accession>A0AA35TVF8</accession>